<feature type="compositionally biased region" description="Pro residues" evidence="13">
    <location>
        <begin position="73"/>
        <end position="83"/>
    </location>
</feature>
<comment type="cofactor">
    <cofactor evidence="1">
        <name>Mn(2+)</name>
        <dbReference type="ChEBI" id="CHEBI:29035"/>
    </cofactor>
</comment>
<reference evidence="16" key="2">
    <citation type="submission" date="2025-08" db="UniProtKB">
        <authorList>
            <consortium name="RefSeq"/>
        </authorList>
    </citation>
    <scope>IDENTIFICATION</scope>
    <source>
        <tissue evidence="16">Young leaves</tissue>
    </source>
</reference>
<keyword evidence="6 12" id="KW-0378">Hydrolase</keyword>
<evidence type="ECO:0000256" key="6">
    <source>
        <dbReference type="ARBA" id="ARBA00022801"/>
    </source>
</evidence>
<evidence type="ECO:0000256" key="12">
    <source>
        <dbReference type="RuleBase" id="RU003465"/>
    </source>
</evidence>
<gene>
    <name evidence="16" type="primary">LOC103703044</name>
</gene>
<keyword evidence="5" id="KW-0479">Metal-binding</keyword>
<evidence type="ECO:0000256" key="4">
    <source>
        <dbReference type="ARBA" id="ARBA00013081"/>
    </source>
</evidence>
<keyword evidence="9" id="KW-0464">Manganese</keyword>
<dbReference type="InterPro" id="IPR001932">
    <property type="entry name" value="PPM-type_phosphatase-like_dom"/>
</dbReference>
<dbReference type="OrthoDB" id="10264738at2759"/>
<evidence type="ECO:0000256" key="9">
    <source>
        <dbReference type="ARBA" id="ARBA00023211"/>
    </source>
</evidence>
<proteinExistence type="inferred from homology"/>
<dbReference type="PROSITE" id="PS01032">
    <property type="entry name" value="PPM_1"/>
    <property type="match status" value="1"/>
</dbReference>
<comment type="similarity">
    <text evidence="3 12">Belongs to the PP2C family.</text>
</comment>
<dbReference type="GO" id="GO:0046872">
    <property type="term" value="F:metal ion binding"/>
    <property type="evidence" value="ECO:0007669"/>
    <property type="project" value="UniProtKB-KW"/>
</dbReference>
<keyword evidence="8 12" id="KW-0904">Protein phosphatase</keyword>
<dbReference type="Proteomes" id="UP000228380">
    <property type="component" value="Chromosome 8"/>
</dbReference>
<evidence type="ECO:0000256" key="13">
    <source>
        <dbReference type="SAM" id="MobiDB-lite"/>
    </source>
</evidence>
<dbReference type="Gene3D" id="3.60.40.10">
    <property type="entry name" value="PPM-type phosphatase domain"/>
    <property type="match status" value="1"/>
</dbReference>
<evidence type="ECO:0000256" key="5">
    <source>
        <dbReference type="ARBA" id="ARBA00022723"/>
    </source>
</evidence>
<feature type="region of interest" description="Disordered" evidence="13">
    <location>
        <begin position="1"/>
        <end position="90"/>
    </location>
</feature>
<dbReference type="PROSITE" id="PS51746">
    <property type="entry name" value="PPM_2"/>
    <property type="match status" value="1"/>
</dbReference>
<evidence type="ECO:0000313" key="16">
    <source>
        <dbReference type="RefSeq" id="XP_008783965.2"/>
    </source>
</evidence>
<evidence type="ECO:0000256" key="7">
    <source>
        <dbReference type="ARBA" id="ARBA00022842"/>
    </source>
</evidence>
<evidence type="ECO:0000256" key="1">
    <source>
        <dbReference type="ARBA" id="ARBA00001936"/>
    </source>
</evidence>
<keyword evidence="15" id="KW-1185">Reference proteome</keyword>
<dbReference type="SMART" id="SM00332">
    <property type="entry name" value="PP2Cc"/>
    <property type="match status" value="1"/>
</dbReference>
<dbReference type="SUPFAM" id="SSF81606">
    <property type="entry name" value="PP2C-like"/>
    <property type="match status" value="1"/>
</dbReference>
<keyword evidence="7" id="KW-0460">Magnesium</keyword>
<dbReference type="EC" id="3.1.3.16" evidence="4"/>
<dbReference type="SMART" id="SM00331">
    <property type="entry name" value="PP2C_SIG"/>
    <property type="match status" value="1"/>
</dbReference>
<accession>A0A8B7BRM9</accession>
<evidence type="ECO:0000313" key="15">
    <source>
        <dbReference type="Proteomes" id="UP000228380"/>
    </source>
</evidence>
<dbReference type="CDD" id="cd00143">
    <property type="entry name" value="PP2Cc"/>
    <property type="match status" value="1"/>
</dbReference>
<dbReference type="FunFam" id="3.60.40.10:FF:000291">
    <property type="entry name" value="Protein phosphatase 2C 50"/>
    <property type="match status" value="1"/>
</dbReference>
<dbReference type="RefSeq" id="XP_008783965.2">
    <property type="nucleotide sequence ID" value="XM_008785743.2"/>
</dbReference>
<organism evidence="15 16">
    <name type="scientific">Phoenix dactylifera</name>
    <name type="common">Date palm</name>
    <dbReference type="NCBI Taxonomy" id="42345"/>
    <lineage>
        <taxon>Eukaryota</taxon>
        <taxon>Viridiplantae</taxon>
        <taxon>Streptophyta</taxon>
        <taxon>Embryophyta</taxon>
        <taxon>Tracheophyta</taxon>
        <taxon>Spermatophyta</taxon>
        <taxon>Magnoliopsida</taxon>
        <taxon>Liliopsida</taxon>
        <taxon>Arecaceae</taxon>
        <taxon>Coryphoideae</taxon>
        <taxon>Phoeniceae</taxon>
        <taxon>Phoenix</taxon>
    </lineage>
</organism>
<sequence>MAEGTDTPILAPRPKEEESDGAPTIQAKMGGSSPGNFQAPPPKRQQGPQESSDDEAPPKRVRSVGQSSGSTPEAPPSPNPAPPVAGFDPPVALAADGAAAPQASAAEAAAVPAVGVDVEPPGRLQTLQPFGVTSLIGRRRTMEDTYKVALGFTHSLVEGEPAYDFFGVYDGHGGSAAAKFCRDNLHLVLAVEVERLRRLAGEELGELELWQRAMADCFDRVDREMLFMVPQDILVGSTAVVAVVGTRSIIIANCGDSRAVLCRNGIAVPVTSDHKPNRLDEMQRLIRAGGKVIDWNGYRVMGVLATSRALGDYCLKPFVSAEPEVSVINRTEEDEFLILASDGLWDVASNEFACRVVRQCLKGQLPTTSQNVVLQPAASQAASLLAELAIARESFDNVSVVVVQLKKM</sequence>
<feature type="domain" description="PPM-type phosphatase" evidence="14">
    <location>
        <begin position="129"/>
        <end position="405"/>
    </location>
</feature>
<comment type="catalytic activity">
    <reaction evidence="10">
        <text>O-phospho-L-seryl-[protein] + H2O = L-seryl-[protein] + phosphate</text>
        <dbReference type="Rhea" id="RHEA:20629"/>
        <dbReference type="Rhea" id="RHEA-COMP:9863"/>
        <dbReference type="Rhea" id="RHEA-COMP:11604"/>
        <dbReference type="ChEBI" id="CHEBI:15377"/>
        <dbReference type="ChEBI" id="CHEBI:29999"/>
        <dbReference type="ChEBI" id="CHEBI:43474"/>
        <dbReference type="ChEBI" id="CHEBI:83421"/>
        <dbReference type="EC" id="3.1.3.16"/>
    </reaction>
</comment>
<reference evidence="15" key="1">
    <citation type="journal article" date="2019" name="Nat. Commun.">
        <title>Genome-wide association mapping of date palm fruit traits.</title>
        <authorList>
            <person name="Hazzouri K.M."/>
            <person name="Gros-Balthazard M."/>
            <person name="Flowers J.M."/>
            <person name="Copetti D."/>
            <person name="Lemansour A."/>
            <person name="Lebrun M."/>
            <person name="Masmoudi K."/>
            <person name="Ferrand S."/>
            <person name="Dhar M.I."/>
            <person name="Fresquez Z.A."/>
            <person name="Rosas U."/>
            <person name="Zhang J."/>
            <person name="Talag J."/>
            <person name="Lee S."/>
            <person name="Kudrna D."/>
            <person name="Powell R.F."/>
            <person name="Leitch I.J."/>
            <person name="Krueger R.R."/>
            <person name="Wing R.A."/>
            <person name="Amiri K.M.A."/>
            <person name="Purugganan M.D."/>
        </authorList>
    </citation>
    <scope>NUCLEOTIDE SEQUENCE [LARGE SCALE GENOMIC DNA]</scope>
    <source>
        <strain evidence="15">cv. Khalas</strain>
    </source>
</reference>
<protein>
    <recommendedName>
        <fullName evidence="4">protein-serine/threonine phosphatase</fullName>
        <ecNumber evidence="4">3.1.3.16</ecNumber>
    </recommendedName>
</protein>
<dbReference type="GeneID" id="103703044"/>
<evidence type="ECO:0000256" key="3">
    <source>
        <dbReference type="ARBA" id="ARBA00006702"/>
    </source>
</evidence>
<evidence type="ECO:0000256" key="11">
    <source>
        <dbReference type="ARBA" id="ARBA00048336"/>
    </source>
</evidence>
<dbReference type="Pfam" id="PF00481">
    <property type="entry name" value="PP2C"/>
    <property type="match status" value="1"/>
</dbReference>
<name>A0A8B7BRM9_PHODC</name>
<evidence type="ECO:0000256" key="8">
    <source>
        <dbReference type="ARBA" id="ARBA00022912"/>
    </source>
</evidence>
<dbReference type="PANTHER" id="PTHR47992">
    <property type="entry name" value="PROTEIN PHOSPHATASE"/>
    <property type="match status" value="1"/>
</dbReference>
<dbReference type="GO" id="GO:0004722">
    <property type="term" value="F:protein serine/threonine phosphatase activity"/>
    <property type="evidence" value="ECO:0007669"/>
    <property type="project" value="UniProtKB-EC"/>
</dbReference>
<dbReference type="KEGG" id="pda:103703044"/>
<dbReference type="InterPro" id="IPR036457">
    <property type="entry name" value="PPM-type-like_dom_sf"/>
</dbReference>
<evidence type="ECO:0000256" key="2">
    <source>
        <dbReference type="ARBA" id="ARBA00001946"/>
    </source>
</evidence>
<dbReference type="InterPro" id="IPR000222">
    <property type="entry name" value="PP2C_BS"/>
</dbReference>
<evidence type="ECO:0000259" key="14">
    <source>
        <dbReference type="PROSITE" id="PS51746"/>
    </source>
</evidence>
<comment type="catalytic activity">
    <reaction evidence="11">
        <text>O-phospho-L-threonyl-[protein] + H2O = L-threonyl-[protein] + phosphate</text>
        <dbReference type="Rhea" id="RHEA:47004"/>
        <dbReference type="Rhea" id="RHEA-COMP:11060"/>
        <dbReference type="Rhea" id="RHEA-COMP:11605"/>
        <dbReference type="ChEBI" id="CHEBI:15377"/>
        <dbReference type="ChEBI" id="CHEBI:30013"/>
        <dbReference type="ChEBI" id="CHEBI:43474"/>
        <dbReference type="ChEBI" id="CHEBI:61977"/>
        <dbReference type="EC" id="3.1.3.16"/>
    </reaction>
</comment>
<comment type="cofactor">
    <cofactor evidence="2">
        <name>Mg(2+)</name>
        <dbReference type="ChEBI" id="CHEBI:18420"/>
    </cofactor>
</comment>
<dbReference type="InterPro" id="IPR015655">
    <property type="entry name" value="PP2C"/>
</dbReference>
<dbReference type="AlphaFoldDB" id="A0A8B7BRM9"/>
<evidence type="ECO:0000256" key="10">
    <source>
        <dbReference type="ARBA" id="ARBA00047761"/>
    </source>
</evidence>